<dbReference type="InterPro" id="IPR007055">
    <property type="entry name" value="BON_dom"/>
</dbReference>
<dbReference type="OrthoDB" id="8910395at2"/>
<keyword evidence="1" id="KW-0732">Signal</keyword>
<dbReference type="SMART" id="SM00749">
    <property type="entry name" value="BON"/>
    <property type="match status" value="3"/>
</dbReference>
<evidence type="ECO:0000313" key="3">
    <source>
        <dbReference type="EMBL" id="QDQ27926.1"/>
    </source>
</evidence>
<keyword evidence="4" id="KW-1185">Reference proteome</keyword>
<dbReference type="EMBL" id="CP041730">
    <property type="protein sequence ID" value="QDQ27926.1"/>
    <property type="molecule type" value="Genomic_DNA"/>
</dbReference>
<name>A0A516SIF9_9NEIS</name>
<dbReference type="AlphaFoldDB" id="A0A516SIF9"/>
<dbReference type="RefSeq" id="WP_144279313.1">
    <property type="nucleotide sequence ID" value="NZ_CP041730.1"/>
</dbReference>
<dbReference type="Gene3D" id="3.30.1340.30">
    <property type="match status" value="3"/>
</dbReference>
<feature type="domain" description="BON" evidence="2">
    <location>
        <begin position="121"/>
        <end position="189"/>
    </location>
</feature>
<dbReference type="PANTHER" id="PTHR34606">
    <property type="entry name" value="BON DOMAIN-CONTAINING PROTEIN"/>
    <property type="match status" value="1"/>
</dbReference>
<organism evidence="3 4">
    <name type="scientific">Chitinimonas arctica</name>
    <dbReference type="NCBI Taxonomy" id="2594795"/>
    <lineage>
        <taxon>Bacteria</taxon>
        <taxon>Pseudomonadati</taxon>
        <taxon>Pseudomonadota</taxon>
        <taxon>Betaproteobacteria</taxon>
        <taxon>Neisseriales</taxon>
        <taxon>Chitinibacteraceae</taxon>
        <taxon>Chitinimonas</taxon>
    </lineage>
</organism>
<dbReference type="InterPro" id="IPR014004">
    <property type="entry name" value="Transpt-assoc_nodulatn_dom_bac"/>
</dbReference>
<proteinExistence type="predicted"/>
<feature type="signal peptide" evidence="1">
    <location>
        <begin position="1"/>
        <end position="26"/>
    </location>
</feature>
<feature type="chain" id="PRO_5022072307" evidence="1">
    <location>
        <begin position="27"/>
        <end position="277"/>
    </location>
</feature>
<protein>
    <submittedName>
        <fullName evidence="3">BON domain-containing protein</fullName>
    </submittedName>
</protein>
<reference evidence="4" key="1">
    <citation type="submission" date="2019-07" db="EMBL/GenBank/DDBJ databases">
        <title>Chitinimonas sp. nov., isolated from Ny-Alesund, arctica soil.</title>
        <authorList>
            <person name="Xu Q."/>
            <person name="Peng F."/>
        </authorList>
    </citation>
    <scope>NUCLEOTIDE SEQUENCE [LARGE SCALE GENOMIC DNA]</scope>
    <source>
        <strain evidence="4">R3-44</strain>
    </source>
</reference>
<evidence type="ECO:0000259" key="2">
    <source>
        <dbReference type="PROSITE" id="PS50914"/>
    </source>
</evidence>
<accession>A0A516SIF9</accession>
<dbReference type="KEGG" id="cari:FNU76_17125"/>
<dbReference type="PANTHER" id="PTHR34606:SF15">
    <property type="entry name" value="BON DOMAIN-CONTAINING PROTEIN"/>
    <property type="match status" value="1"/>
</dbReference>
<feature type="domain" description="BON" evidence="2">
    <location>
        <begin position="210"/>
        <end position="277"/>
    </location>
</feature>
<dbReference type="Proteomes" id="UP000317550">
    <property type="component" value="Chromosome"/>
</dbReference>
<dbReference type="Pfam" id="PF04972">
    <property type="entry name" value="BON"/>
    <property type="match status" value="3"/>
</dbReference>
<evidence type="ECO:0000313" key="4">
    <source>
        <dbReference type="Proteomes" id="UP000317550"/>
    </source>
</evidence>
<dbReference type="InterPro" id="IPR051686">
    <property type="entry name" value="Lipoprotein_DolP"/>
</dbReference>
<evidence type="ECO:0000256" key="1">
    <source>
        <dbReference type="SAM" id="SignalP"/>
    </source>
</evidence>
<dbReference type="PROSITE" id="PS50914">
    <property type="entry name" value="BON"/>
    <property type="match status" value="3"/>
</dbReference>
<feature type="domain" description="BON" evidence="2">
    <location>
        <begin position="35"/>
        <end position="103"/>
    </location>
</feature>
<sequence>MQLQSRNFIIASGVALTMVAVSGAFAADSVVQSLADVRQESQIWTTYALSPHLRANDIHVSVRDGKATLSGKVEEGVGKDLAKQIALGVNGIREVDNQIEVQADYVAPAPAGTRSYGQVIDDTTISAAVKSKLTWSKYLSGPSPEVDTQWGKVTLKGTADNATAKDLAGRLALNTRGVLSVDNQLTIGNGKASLGDSAKQSATEAGRGISDSWITTKVKSTFLYSSNVAGSDISVTTRSGIVTLSGKLNSGVERALAIELAKNVRGVRSVQAKGLSI</sequence>
<gene>
    <name evidence="3" type="ORF">FNU76_17125</name>
</gene>